<accession>A0AA95F1A4</accession>
<evidence type="ECO:0000313" key="2">
    <source>
        <dbReference type="Proteomes" id="UP001178662"/>
    </source>
</evidence>
<dbReference type="AlphaFoldDB" id="A0AA95F1A4"/>
<organism evidence="1 2">
    <name type="scientific">Candidatus Cohnella colombiensis</name>
    <dbReference type="NCBI Taxonomy" id="3121368"/>
    <lineage>
        <taxon>Bacteria</taxon>
        <taxon>Bacillati</taxon>
        <taxon>Bacillota</taxon>
        <taxon>Bacilli</taxon>
        <taxon>Bacillales</taxon>
        <taxon>Paenibacillaceae</taxon>
        <taxon>Cohnella</taxon>
    </lineage>
</organism>
<dbReference type="EMBL" id="CP119317">
    <property type="protein sequence ID" value="WEK52835.1"/>
    <property type="molecule type" value="Genomic_DNA"/>
</dbReference>
<gene>
    <name evidence="1" type="ORF">P0Y55_09450</name>
</gene>
<protein>
    <submittedName>
        <fullName evidence="1">DUF1259 domain-containing protein</fullName>
    </submittedName>
</protein>
<dbReference type="InterPro" id="IPR011094">
    <property type="entry name" value="Uncharacterised_LppY/LpqO"/>
</dbReference>
<sequence>MYRSEDVFCQQIGSILGGEATFENGICTVAKPRNMQVTILGRPSKAVANLEFSFESFDQTGLALCLAELVLLQEEIQPICNILTKYNLQISALHNHWIYTNPTILYLHFQSVDYPQSFASKASEITKILR</sequence>
<evidence type="ECO:0000313" key="1">
    <source>
        <dbReference type="EMBL" id="WEK52835.1"/>
    </source>
</evidence>
<dbReference type="Pfam" id="PF07485">
    <property type="entry name" value="DUF1529"/>
    <property type="match status" value="1"/>
</dbReference>
<proteinExistence type="predicted"/>
<reference evidence="1" key="1">
    <citation type="submission" date="2023-03" db="EMBL/GenBank/DDBJ databases">
        <title>Andean soil-derived lignocellulolytic bacterial consortium as a source of novel taxa and putative plastic-active enzymes.</title>
        <authorList>
            <person name="Diaz-Garcia L."/>
            <person name="Chuvochina M."/>
            <person name="Feuerriegel G."/>
            <person name="Bunk B."/>
            <person name="Sproer C."/>
            <person name="Streit W.R."/>
            <person name="Rodriguez L.M."/>
            <person name="Overmann J."/>
            <person name="Jimenez D.J."/>
        </authorList>
    </citation>
    <scope>NUCLEOTIDE SEQUENCE</scope>
    <source>
        <strain evidence="1">MAG 2441</strain>
    </source>
</reference>
<name>A0AA95F1A4_9BACL</name>
<dbReference type="Proteomes" id="UP001178662">
    <property type="component" value="Chromosome"/>
</dbReference>
<keyword evidence="2" id="KW-1185">Reference proteome</keyword>